<name>A0A427A966_ENSVE</name>
<feature type="region of interest" description="Disordered" evidence="1">
    <location>
        <begin position="1"/>
        <end position="28"/>
    </location>
</feature>
<evidence type="ECO:0000256" key="1">
    <source>
        <dbReference type="SAM" id="MobiDB-lite"/>
    </source>
</evidence>
<evidence type="ECO:0000313" key="3">
    <source>
        <dbReference type="Proteomes" id="UP000287651"/>
    </source>
</evidence>
<comment type="caution">
    <text evidence="2">The sequence shown here is derived from an EMBL/GenBank/DDBJ whole genome shotgun (WGS) entry which is preliminary data.</text>
</comment>
<protein>
    <submittedName>
        <fullName evidence="2">Uncharacterized protein</fullName>
    </submittedName>
</protein>
<proteinExistence type="predicted"/>
<organism evidence="2 3">
    <name type="scientific">Ensete ventricosum</name>
    <name type="common">Abyssinian banana</name>
    <name type="synonym">Musa ensete</name>
    <dbReference type="NCBI Taxonomy" id="4639"/>
    <lineage>
        <taxon>Eukaryota</taxon>
        <taxon>Viridiplantae</taxon>
        <taxon>Streptophyta</taxon>
        <taxon>Embryophyta</taxon>
        <taxon>Tracheophyta</taxon>
        <taxon>Spermatophyta</taxon>
        <taxon>Magnoliopsida</taxon>
        <taxon>Liliopsida</taxon>
        <taxon>Zingiberales</taxon>
        <taxon>Musaceae</taxon>
        <taxon>Ensete</taxon>
    </lineage>
</organism>
<accession>A0A427A966</accession>
<dbReference type="Proteomes" id="UP000287651">
    <property type="component" value="Unassembled WGS sequence"/>
</dbReference>
<dbReference type="EMBL" id="AMZH03003302">
    <property type="protein sequence ID" value="RRT72750.1"/>
    <property type="molecule type" value="Genomic_DNA"/>
</dbReference>
<dbReference type="AlphaFoldDB" id="A0A427A966"/>
<evidence type="ECO:0000313" key="2">
    <source>
        <dbReference type="EMBL" id="RRT72750.1"/>
    </source>
</evidence>
<gene>
    <name evidence="2" type="ORF">B296_00026630</name>
</gene>
<sequence>MKAYRDALAVAPEPSIASRETSTKRQRSSGFLALHTLHVQTLETYYYSLHCTPPDKHDNRGEKAVLSVELNGNRMRVGEPKIPALVPEGVSFGHAARAIGILEFRTPGVAESTAADGVNGDEEDENDDIEDVAVIAEDVGRVVPAVAVCVLRCHRDPCGVRA</sequence>
<reference evidence="2 3" key="1">
    <citation type="journal article" date="2014" name="Agronomy (Basel)">
        <title>A Draft Genome Sequence for Ensete ventricosum, the Drought-Tolerant Tree Against Hunger.</title>
        <authorList>
            <person name="Harrison J."/>
            <person name="Moore K.A."/>
            <person name="Paszkiewicz K."/>
            <person name="Jones T."/>
            <person name="Grant M."/>
            <person name="Ambacheew D."/>
            <person name="Muzemil S."/>
            <person name="Studholme D.J."/>
        </authorList>
    </citation>
    <scope>NUCLEOTIDE SEQUENCE [LARGE SCALE GENOMIC DNA]</scope>
</reference>